<organism evidence="1 2">
    <name type="scientific">Edaphosphingomonas laterariae</name>
    <dbReference type="NCBI Taxonomy" id="861865"/>
    <lineage>
        <taxon>Bacteria</taxon>
        <taxon>Pseudomonadati</taxon>
        <taxon>Pseudomonadota</taxon>
        <taxon>Alphaproteobacteria</taxon>
        <taxon>Sphingomonadales</taxon>
        <taxon>Rhizorhabdaceae</taxon>
        <taxon>Edaphosphingomonas</taxon>
    </lineage>
</organism>
<name>A0A239IQB8_9SPHN</name>
<dbReference type="OrthoDB" id="7473347at2"/>
<accession>A0A239IQB8</accession>
<dbReference type="Proteomes" id="UP000198281">
    <property type="component" value="Unassembled WGS sequence"/>
</dbReference>
<dbReference type="EMBL" id="FZOS01000026">
    <property type="protein sequence ID" value="SNS95592.1"/>
    <property type="molecule type" value="Genomic_DNA"/>
</dbReference>
<evidence type="ECO:0000313" key="2">
    <source>
        <dbReference type="Proteomes" id="UP000198281"/>
    </source>
</evidence>
<sequence>MITAKYIPWEPIATLPEDRKDGRRLLLWEIDVPVIGRWDSGRESWEDPESMHVLEEVTHWADINPPV</sequence>
<reference evidence="2" key="1">
    <citation type="submission" date="2017-06" db="EMBL/GenBank/DDBJ databases">
        <authorList>
            <person name="Varghese N."/>
            <person name="Submissions S."/>
        </authorList>
    </citation>
    <scope>NUCLEOTIDE SEQUENCE [LARGE SCALE GENOMIC DNA]</scope>
    <source>
        <strain evidence="2">LNB2</strain>
    </source>
</reference>
<evidence type="ECO:0008006" key="3">
    <source>
        <dbReference type="Google" id="ProtNLM"/>
    </source>
</evidence>
<proteinExistence type="predicted"/>
<evidence type="ECO:0000313" key="1">
    <source>
        <dbReference type="EMBL" id="SNS95592.1"/>
    </source>
</evidence>
<dbReference type="RefSeq" id="WP_089220776.1">
    <property type="nucleotide sequence ID" value="NZ_FZOS01000026.1"/>
</dbReference>
<protein>
    <recommendedName>
        <fullName evidence="3">DUF551 domain-containing protein</fullName>
    </recommendedName>
</protein>
<dbReference type="AlphaFoldDB" id="A0A239IQB8"/>
<keyword evidence="2" id="KW-1185">Reference proteome</keyword>
<gene>
    <name evidence="1" type="ORF">SAMN06295912_12625</name>
</gene>